<comment type="subunit">
    <text evidence="19">Component of pre-catalytic spliceosome complexes. Component of the minor spliceosome, which splices U12-type introns. Interacts with GPKOW. Interacts with TRIM6. Interacts with RIGI.</text>
</comment>
<accession>L9KYS3</accession>
<keyword evidence="10" id="KW-0378">Hydrolase</keyword>
<keyword evidence="15" id="KW-0539">Nucleus</keyword>
<evidence type="ECO:0000256" key="13">
    <source>
        <dbReference type="ARBA" id="ARBA00022859"/>
    </source>
</evidence>
<evidence type="ECO:0000259" key="25">
    <source>
        <dbReference type="PROSITE" id="PS51194"/>
    </source>
</evidence>
<evidence type="ECO:0000256" key="16">
    <source>
        <dbReference type="ARBA" id="ARBA00047984"/>
    </source>
</evidence>
<evidence type="ECO:0000256" key="8">
    <source>
        <dbReference type="ARBA" id="ARBA00022728"/>
    </source>
</evidence>
<dbReference type="InterPro" id="IPR001650">
    <property type="entry name" value="Helicase_C-like"/>
</dbReference>
<dbReference type="FunFam" id="3.40.50.300:FF:000818">
    <property type="entry name" value="pre-mRNA-splicing factor ATP-dependent RNA helicase DHX16"/>
    <property type="match status" value="1"/>
</dbReference>
<feature type="region of interest" description="Disordered" evidence="23">
    <location>
        <begin position="52"/>
        <end position="132"/>
    </location>
</feature>
<evidence type="ECO:0000256" key="15">
    <source>
        <dbReference type="ARBA" id="ARBA00023242"/>
    </source>
</evidence>
<dbReference type="PROSITE" id="PS51192">
    <property type="entry name" value="HELICASE_ATP_BIND_1"/>
    <property type="match status" value="1"/>
</dbReference>
<dbReference type="Pfam" id="PF00270">
    <property type="entry name" value="DEAD"/>
    <property type="match status" value="1"/>
</dbReference>
<evidence type="ECO:0000256" key="17">
    <source>
        <dbReference type="ARBA" id="ARBA00060352"/>
    </source>
</evidence>
<dbReference type="CDD" id="cd18791">
    <property type="entry name" value="SF2_C_RHA"/>
    <property type="match status" value="1"/>
</dbReference>
<evidence type="ECO:0000313" key="27">
    <source>
        <dbReference type="Proteomes" id="UP000011518"/>
    </source>
</evidence>
<dbReference type="InterPro" id="IPR011709">
    <property type="entry name" value="DEAD-box_helicase_OB_fold"/>
</dbReference>
<dbReference type="SUPFAM" id="SSF52540">
    <property type="entry name" value="P-loop containing nucleoside triphosphate hydrolases"/>
    <property type="match status" value="1"/>
</dbReference>
<evidence type="ECO:0000256" key="1">
    <source>
        <dbReference type="ARBA" id="ARBA00004496"/>
    </source>
</evidence>
<evidence type="ECO:0000259" key="24">
    <source>
        <dbReference type="PROSITE" id="PS51192"/>
    </source>
</evidence>
<dbReference type="CDD" id="cd17974">
    <property type="entry name" value="DEXHc_DHX16"/>
    <property type="match status" value="1"/>
</dbReference>
<dbReference type="GO" id="GO:0016787">
    <property type="term" value="F:hydrolase activity"/>
    <property type="evidence" value="ECO:0007669"/>
    <property type="project" value="UniProtKB-KW"/>
</dbReference>
<gene>
    <name evidence="26" type="ORF">TREES_T100003964</name>
</gene>
<feature type="coiled-coil region" evidence="22">
    <location>
        <begin position="387"/>
        <end position="414"/>
    </location>
</feature>
<dbReference type="GO" id="GO:0000398">
    <property type="term" value="P:mRNA splicing, via spliceosome"/>
    <property type="evidence" value="ECO:0007669"/>
    <property type="project" value="UniProtKB-ARBA"/>
</dbReference>
<evidence type="ECO:0000256" key="3">
    <source>
        <dbReference type="ARBA" id="ARBA00012552"/>
    </source>
</evidence>
<organism evidence="26 27">
    <name type="scientific">Tupaia chinensis</name>
    <name type="common">Chinese tree shrew</name>
    <name type="synonym">Tupaia belangeri chinensis</name>
    <dbReference type="NCBI Taxonomy" id="246437"/>
    <lineage>
        <taxon>Eukaryota</taxon>
        <taxon>Metazoa</taxon>
        <taxon>Chordata</taxon>
        <taxon>Craniata</taxon>
        <taxon>Vertebrata</taxon>
        <taxon>Euteleostomi</taxon>
        <taxon>Mammalia</taxon>
        <taxon>Eutheria</taxon>
        <taxon>Euarchontoglires</taxon>
        <taxon>Scandentia</taxon>
        <taxon>Tupaiidae</taxon>
        <taxon>Tupaia</taxon>
    </lineage>
</organism>
<comment type="similarity">
    <text evidence="18">Belongs to the DEAD box helicase family. DEAH subfamily. DDX16/PRP8 sub-subfamily.</text>
</comment>
<keyword evidence="13" id="KW-0391">Immunity</keyword>
<dbReference type="FunFam" id="1.20.120.1080:FF:000001">
    <property type="entry name" value="Pre-mRNA-splicing factor ATP-dependent RNA helicase"/>
    <property type="match status" value="1"/>
</dbReference>
<evidence type="ECO:0000256" key="5">
    <source>
        <dbReference type="ARBA" id="ARBA00022553"/>
    </source>
</evidence>
<feature type="compositionally biased region" description="Acidic residues" evidence="23">
    <location>
        <begin position="95"/>
        <end position="104"/>
    </location>
</feature>
<feature type="compositionally biased region" description="Basic and acidic residues" evidence="23">
    <location>
        <begin position="52"/>
        <end position="61"/>
    </location>
</feature>
<dbReference type="GO" id="GO:0045087">
    <property type="term" value="P:innate immune response"/>
    <property type="evidence" value="ECO:0007669"/>
    <property type="project" value="UniProtKB-KW"/>
</dbReference>
<evidence type="ECO:0000313" key="26">
    <source>
        <dbReference type="EMBL" id="ELW67858.1"/>
    </source>
</evidence>
<feature type="compositionally biased region" description="Basic residues" evidence="23">
    <location>
        <begin position="79"/>
        <end position="91"/>
    </location>
</feature>
<dbReference type="GO" id="GO:0003724">
    <property type="term" value="F:RNA helicase activity"/>
    <property type="evidence" value="ECO:0007669"/>
    <property type="project" value="UniProtKB-EC"/>
</dbReference>
<comment type="function">
    <text evidence="17">Required for pre-mRNA splicing as a component of the spliceosome. Contributes to pre-mRNA splicing after spliceosome formation and prior to the first transesterification reaction. As a component of the minor spliceosome, involved in the splicing of U12-type introns in pre-mRNAs. Also plays a role in innate antiviral response by acting as a pattern recognition receptor sensing splicing signals in viral RNA. Mechanistically, TRIM6 promotes the interaction between unanchored 'Lys-48'-polyubiquitin chains and DHX16, leading to DHX16 interaction with RIGI and ssRNA to amplify RIGI-dependent innate antiviral immune responses.</text>
</comment>
<sequence length="1198" mass="137088">EELVQRLRDTDALDLSGPARDFALRLWNKVPRKTVLEKPARAAEREARALLEKNRSYKLLEDSEESSEETVGRAGSSLQKKRKKRKHLRKKRLEEEEDEEEEEASEKGKRKAGESKQLTEKPESEDEWERTERERLLDLEERDAFAERVRQRDKDRTRNVLERSDKKVRGVACAVLPGSLVESGIAGVAGIRVPGKTRGAAWSVLTAVAYEEAQKRLKMAEEDRKAMVPELRKKSRREYLAKREREKLEDLEAELADEEFLFGDVQLSRHELRELKYKRRVRDLAREYRAAGEQEKLEATNRYHMPKETRGQPARAVDLVEEESGAPGEEQRRWEEARLGAASLKFGARDAASQEPKYQLVLEEEETIEFVRATQLQGDEVPELRKKSRREYLAKREREKLEDLEAELADEEFLFGDVQLSRHELRELKYKRRVRDLAREYRAAGEQEKLEATNRYHMPKETRGQPARAVDLVEEESGAPGEEQRRWEEARLGAASLKFGARDAASQEPKYQLVLEEEETIEFVRATQLQGDEEPSAPPSTQAQQKESIQAVRRSLPVFPFREELLAAVANHQVLIIEGETGSGKTTQIPQYLFEEGYTEKGMKIACTQPRRVAAMSVAARVAREMGVKLGNEVGYSIRFEDCTSERTVLRYMTDGMLLREFLSEPDLASYSVVMVDEAHERTLHTDILFGLIKDVARFRPELKVLVASATLDTARFSTFFDDAPVFRIPGRRFPVDIFYTKAPEADYLEACVVSVLQIHVTQPPGDILVFLTGQEEIEAACEMLQDRCRRLGSKIRELLVLPIYANLPSDMQARIFQPTPPGARKVVVATNIAETSLTIEGIIYVLDPGFCKQKSYNPRTGMESLTVTPCSKASANQRAGRAGRVAAGKCFRLYTAWAYQHELEETTVPEIQRTSLGNVVLLLKSLGIHDLMHFDFLDPPPYETLLLALEQLYALGALNHLGELTTSGRKMAELPVDPMLSKMILASEKYSCSEEILTVAAMLSVNNSIFYRPKDKVVHADNARVNFFLPGGDHLVLLNVYTQWAESGYSSQWCYENFVQFRSMRRARDVREQLEGLLERVEVGLSSCQGDYVRVRKAITSGYFYHTARLTRSGYRTVKQQQTVFIHPNSSLFEQQPRWLLYHELVLTTKEFMRQVLEIESSWLLEVAPHYYKAKELEDPHAKKMPKKIGKTREELG</sequence>
<evidence type="ECO:0000256" key="10">
    <source>
        <dbReference type="ARBA" id="ARBA00022801"/>
    </source>
</evidence>
<keyword evidence="5" id="KW-0597">Phosphoprotein</keyword>
<evidence type="ECO:0000256" key="7">
    <source>
        <dbReference type="ARBA" id="ARBA00022664"/>
    </source>
</evidence>
<dbReference type="GO" id="GO:0005654">
    <property type="term" value="C:nucleoplasm"/>
    <property type="evidence" value="ECO:0007669"/>
    <property type="project" value="UniProtKB-SubCell"/>
</dbReference>
<keyword evidence="27" id="KW-1185">Reference proteome</keyword>
<feature type="compositionally biased region" description="Polar residues" evidence="23">
    <location>
        <begin position="539"/>
        <end position="548"/>
    </location>
</feature>
<name>L9KYS3_TUPCH</name>
<evidence type="ECO:0000256" key="9">
    <source>
        <dbReference type="ARBA" id="ARBA00022741"/>
    </source>
</evidence>
<dbReference type="Gene3D" id="3.40.50.300">
    <property type="entry name" value="P-loop containing nucleotide triphosphate hydrolases"/>
    <property type="match status" value="2"/>
</dbReference>
<dbReference type="PANTHER" id="PTHR18934:SF83">
    <property type="entry name" value="PRE-MRNA-SPLICING FACTOR ATP-DEPENDENT RNA HELICASE DHX16"/>
    <property type="match status" value="1"/>
</dbReference>
<evidence type="ECO:0000256" key="20">
    <source>
        <dbReference type="ARBA" id="ARBA00069571"/>
    </source>
</evidence>
<keyword evidence="11 26" id="KW-0347">Helicase</keyword>
<dbReference type="GO" id="GO:0005524">
    <property type="term" value="F:ATP binding"/>
    <property type="evidence" value="ECO:0007669"/>
    <property type="project" value="UniProtKB-KW"/>
</dbReference>
<evidence type="ECO:0000256" key="21">
    <source>
        <dbReference type="ARBA" id="ARBA00079549"/>
    </source>
</evidence>
<dbReference type="InterPro" id="IPR007502">
    <property type="entry name" value="Helicase-assoc_dom"/>
</dbReference>
<keyword evidence="9" id="KW-0547">Nucleotide-binding</keyword>
<keyword evidence="7" id="KW-0507">mRNA processing</keyword>
<dbReference type="PROSITE" id="PS00690">
    <property type="entry name" value="DEAH_ATP_HELICASE"/>
    <property type="match status" value="1"/>
</dbReference>
<comment type="subcellular location">
    <subcellularLocation>
        <location evidence="1">Cytoplasm</location>
    </subcellularLocation>
    <subcellularLocation>
        <location evidence="2">Nucleus</location>
        <location evidence="2">Nucleoplasm</location>
    </subcellularLocation>
</comment>
<dbReference type="AlphaFoldDB" id="L9KYS3"/>
<dbReference type="FunFam" id="3.40.50.300:FF:000007">
    <property type="entry name" value="Pre-mRNA-splicing factor ATP-dependent RNA helicase"/>
    <property type="match status" value="1"/>
</dbReference>
<keyword evidence="14" id="KW-0508">mRNA splicing</keyword>
<evidence type="ECO:0000256" key="4">
    <source>
        <dbReference type="ARBA" id="ARBA00022490"/>
    </source>
</evidence>
<comment type="catalytic activity">
    <reaction evidence="16">
        <text>ATP + H2O = ADP + phosphate + H(+)</text>
        <dbReference type="Rhea" id="RHEA:13065"/>
        <dbReference type="ChEBI" id="CHEBI:15377"/>
        <dbReference type="ChEBI" id="CHEBI:15378"/>
        <dbReference type="ChEBI" id="CHEBI:30616"/>
        <dbReference type="ChEBI" id="CHEBI:43474"/>
        <dbReference type="ChEBI" id="CHEBI:456216"/>
        <dbReference type="EC" id="3.6.4.13"/>
    </reaction>
</comment>
<keyword evidence="8" id="KW-0747">Spliceosome</keyword>
<dbReference type="FunCoup" id="L9KYS3">
    <property type="interactions" value="1797"/>
</dbReference>
<proteinExistence type="inferred from homology"/>
<dbReference type="eggNOG" id="KOG0923">
    <property type="taxonomic scope" value="Eukaryota"/>
</dbReference>
<dbReference type="SMART" id="SM00847">
    <property type="entry name" value="HA2"/>
    <property type="match status" value="1"/>
</dbReference>
<dbReference type="InterPro" id="IPR048333">
    <property type="entry name" value="HA2_WH"/>
</dbReference>
<feature type="compositionally biased region" description="Basic and acidic residues" evidence="23">
    <location>
        <begin position="105"/>
        <end position="122"/>
    </location>
</feature>
<feature type="domain" description="Helicase ATP-binding" evidence="24">
    <location>
        <begin position="566"/>
        <end position="730"/>
    </location>
</feature>
<feature type="region of interest" description="Disordered" evidence="23">
    <location>
        <begin position="530"/>
        <end position="549"/>
    </location>
</feature>
<keyword evidence="6" id="KW-0399">Innate immunity</keyword>
<dbReference type="SMART" id="SM00490">
    <property type="entry name" value="HELICc"/>
    <property type="match status" value="1"/>
</dbReference>
<dbReference type="Pfam" id="PF00271">
    <property type="entry name" value="Helicase_C"/>
    <property type="match status" value="1"/>
</dbReference>
<dbReference type="Proteomes" id="UP000011518">
    <property type="component" value="Unassembled WGS sequence"/>
</dbReference>
<evidence type="ECO:0000256" key="18">
    <source>
        <dbReference type="ARBA" id="ARBA00061692"/>
    </source>
</evidence>
<dbReference type="EC" id="3.6.4.13" evidence="3"/>
<dbReference type="InterPro" id="IPR014001">
    <property type="entry name" value="Helicase_ATP-bd"/>
</dbReference>
<dbReference type="InterPro" id="IPR027417">
    <property type="entry name" value="P-loop_NTPase"/>
</dbReference>
<evidence type="ECO:0000256" key="23">
    <source>
        <dbReference type="SAM" id="MobiDB-lite"/>
    </source>
</evidence>
<dbReference type="GO" id="GO:0071013">
    <property type="term" value="C:catalytic step 2 spliceosome"/>
    <property type="evidence" value="ECO:0007669"/>
    <property type="project" value="TreeGrafter"/>
</dbReference>
<feature type="non-terminal residue" evidence="26">
    <location>
        <position position="1"/>
    </location>
</feature>
<dbReference type="Pfam" id="PF21010">
    <property type="entry name" value="HA2_C"/>
    <property type="match status" value="1"/>
</dbReference>
<evidence type="ECO:0000256" key="12">
    <source>
        <dbReference type="ARBA" id="ARBA00022840"/>
    </source>
</evidence>
<reference evidence="27" key="2">
    <citation type="journal article" date="2013" name="Nat. Commun.">
        <title>Genome of the Chinese tree shrew.</title>
        <authorList>
            <person name="Fan Y."/>
            <person name="Huang Z.Y."/>
            <person name="Cao C.C."/>
            <person name="Chen C.S."/>
            <person name="Chen Y.X."/>
            <person name="Fan D.D."/>
            <person name="He J."/>
            <person name="Hou H.L."/>
            <person name="Hu L."/>
            <person name="Hu X.T."/>
            <person name="Jiang X.T."/>
            <person name="Lai R."/>
            <person name="Lang Y.S."/>
            <person name="Liang B."/>
            <person name="Liao S.G."/>
            <person name="Mu D."/>
            <person name="Ma Y.Y."/>
            <person name="Niu Y.Y."/>
            <person name="Sun X.Q."/>
            <person name="Xia J.Q."/>
            <person name="Xiao J."/>
            <person name="Xiong Z.Q."/>
            <person name="Xu L."/>
            <person name="Yang L."/>
            <person name="Zhang Y."/>
            <person name="Zhao W."/>
            <person name="Zhao X.D."/>
            <person name="Zheng Y.T."/>
            <person name="Zhou J.M."/>
            <person name="Zhu Y.B."/>
            <person name="Zhang G.J."/>
            <person name="Wang J."/>
            <person name="Yao Y.G."/>
        </authorList>
    </citation>
    <scope>NUCLEOTIDE SEQUENCE [LARGE SCALE GENOMIC DNA]</scope>
</reference>
<dbReference type="InterPro" id="IPR002464">
    <property type="entry name" value="DNA/RNA_helicase_DEAH_CS"/>
</dbReference>
<evidence type="ECO:0000256" key="22">
    <source>
        <dbReference type="SAM" id="Coils"/>
    </source>
</evidence>
<keyword evidence="4" id="KW-0963">Cytoplasm</keyword>
<dbReference type="SMART" id="SM00487">
    <property type="entry name" value="DEXDc"/>
    <property type="match status" value="1"/>
</dbReference>
<evidence type="ECO:0000256" key="2">
    <source>
        <dbReference type="ARBA" id="ARBA00004642"/>
    </source>
</evidence>
<dbReference type="Gene3D" id="1.20.120.1080">
    <property type="match status" value="1"/>
</dbReference>
<evidence type="ECO:0000256" key="6">
    <source>
        <dbReference type="ARBA" id="ARBA00022588"/>
    </source>
</evidence>
<dbReference type="EMBL" id="KB320598">
    <property type="protein sequence ID" value="ELW67858.1"/>
    <property type="molecule type" value="Genomic_DNA"/>
</dbReference>
<dbReference type="STRING" id="246437.L9KYS3"/>
<keyword evidence="22" id="KW-0175">Coiled coil</keyword>
<dbReference type="GO" id="GO:0005737">
    <property type="term" value="C:cytoplasm"/>
    <property type="evidence" value="ECO:0007669"/>
    <property type="project" value="UniProtKB-SubCell"/>
</dbReference>
<feature type="domain" description="Helicase C-terminal" evidence="25">
    <location>
        <begin position="755"/>
        <end position="928"/>
    </location>
</feature>
<feature type="coiled-coil region" evidence="22">
    <location>
        <begin position="234"/>
        <end position="261"/>
    </location>
</feature>
<keyword evidence="12" id="KW-0067">ATP-binding</keyword>
<dbReference type="Pfam" id="PF07717">
    <property type="entry name" value="OB_NTP_bind"/>
    <property type="match status" value="1"/>
</dbReference>
<dbReference type="InParanoid" id="L9KYS3"/>
<protein>
    <recommendedName>
        <fullName evidence="20">Pre-mRNA-splicing factor ATP-dependent RNA helicase DHX16</fullName>
        <ecNumber evidence="3">3.6.4.13</ecNumber>
    </recommendedName>
    <alternativeName>
        <fullName evidence="21">DEAH-box protein 16</fullName>
    </alternativeName>
</protein>
<reference evidence="27" key="1">
    <citation type="submission" date="2012-07" db="EMBL/GenBank/DDBJ databases">
        <title>Genome of the Chinese tree shrew, a rising model animal genetically related to primates.</title>
        <authorList>
            <person name="Zhang G."/>
            <person name="Fan Y."/>
            <person name="Yao Y."/>
            <person name="Huang Z."/>
        </authorList>
    </citation>
    <scope>NUCLEOTIDE SEQUENCE [LARGE SCALE GENOMIC DNA]</scope>
</reference>
<evidence type="ECO:0000256" key="19">
    <source>
        <dbReference type="ARBA" id="ARBA00062452"/>
    </source>
</evidence>
<dbReference type="GO" id="GO:0003723">
    <property type="term" value="F:RNA binding"/>
    <property type="evidence" value="ECO:0007669"/>
    <property type="project" value="TreeGrafter"/>
</dbReference>
<dbReference type="InterPro" id="IPR011545">
    <property type="entry name" value="DEAD/DEAH_box_helicase_dom"/>
</dbReference>
<dbReference type="Pfam" id="PF04408">
    <property type="entry name" value="WHD_HA2"/>
    <property type="match status" value="1"/>
</dbReference>
<dbReference type="PANTHER" id="PTHR18934">
    <property type="entry name" value="ATP-DEPENDENT RNA HELICASE"/>
    <property type="match status" value="1"/>
</dbReference>
<evidence type="ECO:0000256" key="11">
    <source>
        <dbReference type="ARBA" id="ARBA00022806"/>
    </source>
</evidence>
<dbReference type="PROSITE" id="PS51194">
    <property type="entry name" value="HELICASE_CTER"/>
    <property type="match status" value="1"/>
</dbReference>
<evidence type="ECO:0000256" key="14">
    <source>
        <dbReference type="ARBA" id="ARBA00023187"/>
    </source>
</evidence>